<feature type="coiled-coil region" evidence="1">
    <location>
        <begin position="98"/>
        <end position="168"/>
    </location>
</feature>
<organism evidence="3 4">
    <name type="scientific">Ichthyophthirius multifiliis</name>
    <name type="common">White spot disease agent</name>
    <name type="synonym">Ich</name>
    <dbReference type="NCBI Taxonomy" id="5932"/>
    <lineage>
        <taxon>Eukaryota</taxon>
        <taxon>Sar</taxon>
        <taxon>Alveolata</taxon>
        <taxon>Ciliophora</taxon>
        <taxon>Intramacronucleata</taxon>
        <taxon>Oligohymenophorea</taxon>
        <taxon>Hymenostomatida</taxon>
        <taxon>Ophryoglenina</taxon>
        <taxon>Ichthyophthirius</taxon>
    </lineage>
</organism>
<proteinExistence type="predicted"/>
<feature type="region of interest" description="Disordered" evidence="2">
    <location>
        <begin position="1"/>
        <end position="23"/>
    </location>
</feature>
<reference evidence="3 4" key="1">
    <citation type="submission" date="2011-07" db="EMBL/GenBank/DDBJ databases">
        <authorList>
            <person name="Coyne R."/>
            <person name="Brami D."/>
            <person name="Johnson J."/>
            <person name="Hostetler J."/>
            <person name="Hannick L."/>
            <person name="Clark T."/>
            <person name="Cassidy-Hanley D."/>
            <person name="Inman J."/>
        </authorList>
    </citation>
    <scope>NUCLEOTIDE SEQUENCE [LARGE SCALE GENOMIC DNA]</scope>
    <source>
        <strain evidence="3 4">G5</strain>
    </source>
</reference>
<evidence type="ECO:0000256" key="1">
    <source>
        <dbReference type="SAM" id="Coils"/>
    </source>
</evidence>
<dbReference type="InParanoid" id="G0QK22"/>
<name>G0QK22_ICHMU</name>
<dbReference type="OrthoDB" id="10671820at2759"/>
<protein>
    <submittedName>
        <fullName evidence="3">Uncharacterized protein</fullName>
    </submittedName>
</protein>
<keyword evidence="4" id="KW-1185">Reference proteome</keyword>
<evidence type="ECO:0000313" key="3">
    <source>
        <dbReference type="EMBL" id="EGR34433.1"/>
    </source>
</evidence>
<feature type="non-terminal residue" evidence="3">
    <location>
        <position position="179"/>
    </location>
</feature>
<dbReference type="Proteomes" id="UP000008983">
    <property type="component" value="Unassembled WGS sequence"/>
</dbReference>
<evidence type="ECO:0000313" key="4">
    <source>
        <dbReference type="Proteomes" id="UP000008983"/>
    </source>
</evidence>
<dbReference type="AlphaFoldDB" id="G0QK22"/>
<evidence type="ECO:0000256" key="2">
    <source>
        <dbReference type="SAM" id="MobiDB-lite"/>
    </source>
</evidence>
<dbReference type="EMBL" id="GL983120">
    <property type="protein sequence ID" value="EGR34433.1"/>
    <property type="molecule type" value="Genomic_DNA"/>
</dbReference>
<keyword evidence="1" id="KW-0175">Coiled coil</keyword>
<sequence length="179" mass="21705">MQEIEYNLTSQSDEDDEKKQQSQDLLREMNHRQYNFNMYLTKITEEQDSEKIIYCLREQNSKLASELKFLNFKLNEILTKQNKKKFVKKSLDQNFNDIQTVQKELNNAYKKIEIYQKENKQLQSKIDNNSLQKVLHLECQLKEKDIQIQKQQEEIKTLQQQNRNLNKIPEQIPKEKQHI</sequence>
<dbReference type="GeneID" id="14910626"/>
<dbReference type="RefSeq" id="XP_004039737.1">
    <property type="nucleotide sequence ID" value="XM_004039689.1"/>
</dbReference>
<accession>G0QK22</accession>
<gene>
    <name evidence="3" type="ORF">IMG5_011720</name>
</gene>